<dbReference type="PANTHER" id="PTHR46586">
    <property type="entry name" value="ANKYRIN REPEAT-CONTAINING PROTEIN"/>
    <property type="match status" value="1"/>
</dbReference>
<name>A0A9W6XBN9_9STRA</name>
<dbReference type="Pfam" id="PF12796">
    <property type="entry name" value="Ank_2"/>
    <property type="match status" value="1"/>
</dbReference>
<dbReference type="InterPro" id="IPR052050">
    <property type="entry name" value="SecEffector_AnkRepeat"/>
</dbReference>
<evidence type="ECO:0000256" key="1">
    <source>
        <dbReference type="SAM" id="MobiDB-lite"/>
    </source>
</evidence>
<dbReference type="AlphaFoldDB" id="A0A9W6XBN9"/>
<protein>
    <submittedName>
        <fullName evidence="2">Unnamed protein product</fullName>
    </submittedName>
</protein>
<accession>A0A9W6XBN9</accession>
<keyword evidence="3" id="KW-1185">Reference proteome</keyword>
<dbReference type="Proteomes" id="UP001165083">
    <property type="component" value="Unassembled WGS sequence"/>
</dbReference>
<proteinExistence type="predicted"/>
<gene>
    <name evidence="2" type="ORF">Plil01_001502500</name>
</gene>
<dbReference type="SUPFAM" id="SSF48403">
    <property type="entry name" value="Ankyrin repeat"/>
    <property type="match status" value="1"/>
</dbReference>
<dbReference type="Gene3D" id="1.25.40.20">
    <property type="entry name" value="Ankyrin repeat-containing domain"/>
    <property type="match status" value="1"/>
</dbReference>
<comment type="caution">
    <text evidence="2">The sequence shown here is derived from an EMBL/GenBank/DDBJ whole genome shotgun (WGS) entry which is preliminary data.</text>
</comment>
<evidence type="ECO:0000313" key="2">
    <source>
        <dbReference type="EMBL" id="GMF35349.1"/>
    </source>
</evidence>
<sequence length="313" mass="35425">MSITVQQTLHSLDISQHDNKCMSYLESNVGPLSQPATPPQTDHEREPRYERLTNIPFPTRIRALHHVMKNIDTLLMSPEEALTVAARSGHFEWMQSLVARFEYNKFGSQGQHALETALQAGVSSGNLAVVKQIVGIMDRQTFKDDRIRHACLRSAACNGHIDTLKYLLVCNYEHLYYLLKSVFIWTVESGRLDAVEFLVGYIRANWKSIKQDASSTLAYAIRAGHSGIAEYLLGLNDFRWDLIKALKVAVCAGNANIAKKIYEVYPRLNEGKNLFVELAASSNLRGLKYLHDNGLHDPEVFDKHLRELPNLFT</sequence>
<dbReference type="InterPro" id="IPR036770">
    <property type="entry name" value="Ankyrin_rpt-contain_sf"/>
</dbReference>
<dbReference type="EMBL" id="BSXW01001272">
    <property type="protein sequence ID" value="GMF35349.1"/>
    <property type="molecule type" value="Genomic_DNA"/>
</dbReference>
<reference evidence="2" key="1">
    <citation type="submission" date="2023-04" db="EMBL/GenBank/DDBJ databases">
        <title>Phytophthora lilii NBRC 32176.</title>
        <authorList>
            <person name="Ichikawa N."/>
            <person name="Sato H."/>
            <person name="Tonouchi N."/>
        </authorList>
    </citation>
    <scope>NUCLEOTIDE SEQUENCE</scope>
    <source>
        <strain evidence="2">NBRC 32176</strain>
    </source>
</reference>
<dbReference type="OrthoDB" id="129935at2759"/>
<dbReference type="PANTHER" id="PTHR46586:SF2">
    <property type="entry name" value="SWIM-TYPE DOMAIN-CONTAINING PROTEIN"/>
    <property type="match status" value="1"/>
</dbReference>
<evidence type="ECO:0000313" key="3">
    <source>
        <dbReference type="Proteomes" id="UP001165083"/>
    </source>
</evidence>
<feature type="region of interest" description="Disordered" evidence="1">
    <location>
        <begin position="26"/>
        <end position="47"/>
    </location>
</feature>
<dbReference type="InterPro" id="IPR002110">
    <property type="entry name" value="Ankyrin_rpt"/>
</dbReference>
<organism evidence="2 3">
    <name type="scientific">Phytophthora lilii</name>
    <dbReference type="NCBI Taxonomy" id="2077276"/>
    <lineage>
        <taxon>Eukaryota</taxon>
        <taxon>Sar</taxon>
        <taxon>Stramenopiles</taxon>
        <taxon>Oomycota</taxon>
        <taxon>Peronosporomycetes</taxon>
        <taxon>Peronosporales</taxon>
        <taxon>Peronosporaceae</taxon>
        <taxon>Phytophthora</taxon>
    </lineage>
</organism>